<dbReference type="Proteomes" id="UP000604825">
    <property type="component" value="Unassembled WGS sequence"/>
</dbReference>
<dbReference type="Pfam" id="PF00201">
    <property type="entry name" value="UDPGT"/>
    <property type="match status" value="1"/>
</dbReference>
<dbReference type="Gene3D" id="3.40.50.2000">
    <property type="entry name" value="Glycogen Phosphorylase B"/>
    <property type="match status" value="2"/>
</dbReference>
<evidence type="ECO:0000256" key="4">
    <source>
        <dbReference type="RuleBase" id="RU362057"/>
    </source>
</evidence>
<dbReference type="CDD" id="cd03784">
    <property type="entry name" value="GT1_Gtf-like"/>
    <property type="match status" value="1"/>
</dbReference>
<comment type="caution">
    <text evidence="6">The sequence shown here is derived from an EMBL/GenBank/DDBJ whole genome shotgun (WGS) entry which is preliminary data.</text>
</comment>
<dbReference type="PROSITE" id="PS00375">
    <property type="entry name" value="UDPGT"/>
    <property type="match status" value="1"/>
</dbReference>
<sequence>MERAAAEPHFVLVPWQGTISHIIPMTDIGRLLACHGAAVTIITTPANAPLVQSRVEDLATPPHGAITVTAIPFPAAEAGLPDGCERLDLLRSPGDVPRFFAANKQFGEAVARYCRGSEAMLRLRRRPSCVVAGMCHSWALGLGRELGVPCYVFHGFGAFALLCIEYLYKHRPHEAVSSADELVNIPALPAFECRVSRSQLPPHFAPSTTMGCGTMQEIREFDVAVDGVVVNSFDELEHGSCALLAEATGKNVVAVGPVSLFRSPHVDPQAMTGDARRVMEWLDTKESKSVVYVSFGSAGCMPPAQVMQLGMALASCRWPVVWVVKGADSMPDDVKKWFRESFDSNKCLVVRGWAPQVAILAHRAVGGFLTHCGWGSTLEAIAAGMPVATWPLFAEQFLNERLIVDVLGVGVSVGVTKPTENVLSAGKLNGSRADIEVEVGMEQVMKTLERLMDEGDEGEQRRRKAQELKTKANRALEKGGSSYMNLEKLIQSLVS</sequence>
<evidence type="ECO:0000313" key="7">
    <source>
        <dbReference type="Proteomes" id="UP000604825"/>
    </source>
</evidence>
<dbReference type="SUPFAM" id="SSF53756">
    <property type="entry name" value="UDP-Glycosyltransferase/glycogen phosphorylase"/>
    <property type="match status" value="1"/>
</dbReference>
<dbReference type="EMBL" id="CAJGYO010000009">
    <property type="protein sequence ID" value="CAD6253080.1"/>
    <property type="molecule type" value="Genomic_DNA"/>
</dbReference>
<dbReference type="OrthoDB" id="5835829at2759"/>
<keyword evidence="5" id="KW-0175">Coiled coil</keyword>
<dbReference type="PANTHER" id="PTHR48047:SF168">
    <property type="entry name" value="GLYCOSYLTRANSFERASE"/>
    <property type="match status" value="1"/>
</dbReference>
<dbReference type="PANTHER" id="PTHR48047">
    <property type="entry name" value="GLYCOSYLTRANSFERASE"/>
    <property type="match status" value="1"/>
</dbReference>
<dbReference type="GO" id="GO:0035251">
    <property type="term" value="F:UDP-glucosyltransferase activity"/>
    <property type="evidence" value="ECO:0007669"/>
    <property type="project" value="TreeGrafter"/>
</dbReference>
<name>A0A811PYD9_9POAL</name>
<keyword evidence="3" id="KW-0328">Glycosyltransferase</keyword>
<proteinExistence type="inferred from homology"/>
<evidence type="ECO:0000256" key="2">
    <source>
        <dbReference type="ARBA" id="ARBA00022679"/>
    </source>
</evidence>
<feature type="coiled-coil region" evidence="5">
    <location>
        <begin position="441"/>
        <end position="468"/>
    </location>
</feature>
<evidence type="ECO:0000256" key="3">
    <source>
        <dbReference type="RuleBase" id="RU003718"/>
    </source>
</evidence>
<comment type="similarity">
    <text evidence="1 3">Belongs to the UDP-glycosyltransferase family.</text>
</comment>
<evidence type="ECO:0000256" key="5">
    <source>
        <dbReference type="SAM" id="Coils"/>
    </source>
</evidence>
<organism evidence="6 7">
    <name type="scientific">Miscanthus lutarioriparius</name>
    <dbReference type="NCBI Taxonomy" id="422564"/>
    <lineage>
        <taxon>Eukaryota</taxon>
        <taxon>Viridiplantae</taxon>
        <taxon>Streptophyta</taxon>
        <taxon>Embryophyta</taxon>
        <taxon>Tracheophyta</taxon>
        <taxon>Spermatophyta</taxon>
        <taxon>Magnoliopsida</taxon>
        <taxon>Liliopsida</taxon>
        <taxon>Poales</taxon>
        <taxon>Poaceae</taxon>
        <taxon>PACMAD clade</taxon>
        <taxon>Panicoideae</taxon>
        <taxon>Andropogonodae</taxon>
        <taxon>Andropogoneae</taxon>
        <taxon>Saccharinae</taxon>
        <taxon>Miscanthus</taxon>
    </lineage>
</organism>
<dbReference type="EC" id="2.4.1.-" evidence="4"/>
<dbReference type="FunFam" id="3.40.50.2000:FF:000154">
    <property type="entry name" value="Glycosyltransferase"/>
    <property type="match status" value="1"/>
</dbReference>
<protein>
    <recommendedName>
        <fullName evidence="4">Glycosyltransferase</fullName>
        <ecNumber evidence="4">2.4.1.-</ecNumber>
    </recommendedName>
</protein>
<keyword evidence="2 3" id="KW-0808">Transferase</keyword>
<reference evidence="6" key="1">
    <citation type="submission" date="2020-10" db="EMBL/GenBank/DDBJ databases">
        <authorList>
            <person name="Han B."/>
            <person name="Lu T."/>
            <person name="Zhao Q."/>
            <person name="Huang X."/>
            <person name="Zhao Y."/>
        </authorList>
    </citation>
    <scope>NUCLEOTIDE SEQUENCE</scope>
</reference>
<evidence type="ECO:0000256" key="1">
    <source>
        <dbReference type="ARBA" id="ARBA00009995"/>
    </source>
</evidence>
<accession>A0A811PYD9</accession>
<keyword evidence="7" id="KW-1185">Reference proteome</keyword>
<dbReference type="InterPro" id="IPR002213">
    <property type="entry name" value="UDP_glucos_trans"/>
</dbReference>
<gene>
    <name evidence="6" type="ORF">NCGR_LOCUS36719</name>
</gene>
<dbReference type="InterPro" id="IPR035595">
    <property type="entry name" value="UDP_glycos_trans_CS"/>
</dbReference>
<evidence type="ECO:0000313" key="6">
    <source>
        <dbReference type="EMBL" id="CAD6253080.1"/>
    </source>
</evidence>
<dbReference type="AlphaFoldDB" id="A0A811PYD9"/>